<reference evidence="1 2" key="1">
    <citation type="submission" date="2018-06" db="EMBL/GenBank/DDBJ databases">
        <authorList>
            <consortium name="Pathogen Informatics"/>
            <person name="Doyle S."/>
        </authorList>
    </citation>
    <scope>NUCLEOTIDE SEQUENCE [LARGE SCALE GENOMIC DNA]</scope>
    <source>
        <strain evidence="1 2">NCTC8105</strain>
    </source>
</reference>
<dbReference type="EMBL" id="UGHP01000002">
    <property type="protein sequence ID" value="STS21024.1"/>
    <property type="molecule type" value="Genomic_DNA"/>
</dbReference>
<dbReference type="AlphaFoldDB" id="A0A377TGL4"/>
<gene>
    <name evidence="1" type="ORF">NCTC8105_05173</name>
</gene>
<sequence>MHWNYRLLSDREWSGRYAVPLKTEDDSIHLSHSNLDVAFDDDGWQVNPLMARLSGRVADLEGLLNRCGWQAETVSDISLPHQYVLMVRQGEKSGKLNN</sequence>
<protein>
    <submittedName>
        <fullName evidence="1">Uncharacterized protein</fullName>
    </submittedName>
</protein>
<accession>A0A377TGL4</accession>
<evidence type="ECO:0000313" key="1">
    <source>
        <dbReference type="EMBL" id="STS21024.1"/>
    </source>
</evidence>
<organism evidence="1 2">
    <name type="scientific">Hafnia alvei</name>
    <dbReference type="NCBI Taxonomy" id="569"/>
    <lineage>
        <taxon>Bacteria</taxon>
        <taxon>Pseudomonadati</taxon>
        <taxon>Pseudomonadota</taxon>
        <taxon>Gammaproteobacteria</taxon>
        <taxon>Enterobacterales</taxon>
        <taxon>Hafniaceae</taxon>
        <taxon>Hafnia</taxon>
    </lineage>
</organism>
<evidence type="ECO:0000313" key="2">
    <source>
        <dbReference type="Proteomes" id="UP000254821"/>
    </source>
</evidence>
<dbReference type="Proteomes" id="UP000254821">
    <property type="component" value="Unassembled WGS sequence"/>
</dbReference>
<proteinExistence type="predicted"/>
<name>A0A377TGL4_HAFAL</name>